<dbReference type="InterPro" id="IPR041891">
    <property type="entry name" value="Alpha_CA_prokaryot-like"/>
</dbReference>
<comment type="catalytic activity">
    <reaction evidence="11">
        <text>hydrogencarbonate + H(+) = CO2 + H2O</text>
        <dbReference type="Rhea" id="RHEA:10748"/>
        <dbReference type="ChEBI" id="CHEBI:15377"/>
        <dbReference type="ChEBI" id="CHEBI:15378"/>
        <dbReference type="ChEBI" id="CHEBI:16526"/>
        <dbReference type="ChEBI" id="CHEBI:17544"/>
        <dbReference type="EC" id="4.2.1.1"/>
    </reaction>
</comment>
<dbReference type="Proteomes" id="UP001054252">
    <property type="component" value="Unassembled WGS sequence"/>
</dbReference>
<organism evidence="14 15">
    <name type="scientific">Rubroshorea leprosula</name>
    <dbReference type="NCBI Taxonomy" id="152421"/>
    <lineage>
        <taxon>Eukaryota</taxon>
        <taxon>Viridiplantae</taxon>
        <taxon>Streptophyta</taxon>
        <taxon>Embryophyta</taxon>
        <taxon>Tracheophyta</taxon>
        <taxon>Spermatophyta</taxon>
        <taxon>Magnoliopsida</taxon>
        <taxon>eudicotyledons</taxon>
        <taxon>Gunneridae</taxon>
        <taxon>Pentapetalae</taxon>
        <taxon>rosids</taxon>
        <taxon>malvids</taxon>
        <taxon>Malvales</taxon>
        <taxon>Dipterocarpaceae</taxon>
        <taxon>Rubroshorea</taxon>
    </lineage>
</organism>
<dbReference type="GO" id="GO:0009570">
    <property type="term" value="C:chloroplast stroma"/>
    <property type="evidence" value="ECO:0007669"/>
    <property type="project" value="UniProtKB-SubCell"/>
</dbReference>
<dbReference type="InterPro" id="IPR001148">
    <property type="entry name" value="CA_dom"/>
</dbReference>
<keyword evidence="12" id="KW-0812">Transmembrane</keyword>
<dbReference type="AlphaFoldDB" id="A0AAV5HLX3"/>
<dbReference type="SUPFAM" id="SSF51069">
    <property type="entry name" value="Carbonic anhydrase"/>
    <property type="match status" value="1"/>
</dbReference>
<gene>
    <name evidence="14" type="ORF">SLEP1_g3890</name>
</gene>
<dbReference type="SMART" id="SM01057">
    <property type="entry name" value="Carb_anhydrase"/>
    <property type="match status" value="1"/>
</dbReference>
<keyword evidence="12" id="KW-1133">Transmembrane helix</keyword>
<name>A0AAV5HLX3_9ROSI</name>
<keyword evidence="10" id="KW-0456">Lyase</keyword>
<dbReference type="PANTHER" id="PTHR18952">
    <property type="entry name" value="CARBONIC ANHYDRASE"/>
    <property type="match status" value="1"/>
</dbReference>
<keyword evidence="15" id="KW-1185">Reference proteome</keyword>
<evidence type="ECO:0000256" key="8">
    <source>
        <dbReference type="ARBA" id="ARBA00022833"/>
    </source>
</evidence>
<evidence type="ECO:0000256" key="6">
    <source>
        <dbReference type="ARBA" id="ARBA00022723"/>
    </source>
</evidence>
<evidence type="ECO:0000256" key="7">
    <source>
        <dbReference type="ARBA" id="ARBA00022729"/>
    </source>
</evidence>
<dbReference type="EMBL" id="BPVZ01000003">
    <property type="protein sequence ID" value="GKU89797.1"/>
    <property type="molecule type" value="Genomic_DNA"/>
</dbReference>
<dbReference type="GO" id="GO:0004089">
    <property type="term" value="F:carbonate dehydratase activity"/>
    <property type="evidence" value="ECO:0007669"/>
    <property type="project" value="UniProtKB-EC"/>
</dbReference>
<evidence type="ECO:0000256" key="4">
    <source>
        <dbReference type="ARBA" id="ARBA00006365"/>
    </source>
</evidence>
<keyword evidence="6" id="KW-0479">Metal-binding</keyword>
<dbReference type="PANTHER" id="PTHR18952:SF271">
    <property type="entry name" value="ALPHA CARBONIC ANHYDRASE 4-RELATED"/>
    <property type="match status" value="1"/>
</dbReference>
<dbReference type="FunFam" id="3.10.200.10:FF:000007">
    <property type="entry name" value="Alpha carbonic anhydrase 3"/>
    <property type="match status" value="1"/>
</dbReference>
<dbReference type="InterPro" id="IPR023561">
    <property type="entry name" value="Carbonic_anhydrase_a-class"/>
</dbReference>
<evidence type="ECO:0000256" key="5">
    <source>
        <dbReference type="ARBA" id="ARBA00012925"/>
    </source>
</evidence>
<keyword evidence="8" id="KW-0862">Zinc</keyword>
<dbReference type="PROSITE" id="PS51144">
    <property type="entry name" value="ALPHA_CA_2"/>
    <property type="match status" value="1"/>
</dbReference>
<proteinExistence type="inferred from homology"/>
<keyword evidence="9" id="KW-0325">Glycoprotein</keyword>
<sequence>MKYSCCCSRPTFALIFISFLFLSFTSLLPICIACSCEVDLTGDEIPFGYIEGTGKGPSEWGNIRPDWKVCNTGKLQSPIDLLDGRVQVTSNLGELKRDYNAAPAVLKNRGYDISVSWEEDAGKIIINETDYKVIQCHWHSPSEHTFNGSRLELEIHIVHQSASGKNAVIGIVYKYGLPDPFLSRLLPHIITLGKNERPIGIVNPEEIMFGSREYYRYNGSLTTPPCTEGVVWTIFKKVRTASREQVQALRDAVDDGYEANARPTQALNGRPVWLYTPSKN</sequence>
<keyword evidence="7" id="KW-0732">Signal</keyword>
<evidence type="ECO:0000256" key="10">
    <source>
        <dbReference type="ARBA" id="ARBA00023239"/>
    </source>
</evidence>
<comment type="function">
    <text evidence="2">Reversible hydration of carbon dioxide.</text>
</comment>
<keyword evidence="12" id="KW-0472">Membrane</keyword>
<comment type="cofactor">
    <cofactor evidence="1">
        <name>Zn(2+)</name>
        <dbReference type="ChEBI" id="CHEBI:29105"/>
    </cofactor>
</comment>
<accession>A0AAV5HLX3</accession>
<dbReference type="EC" id="4.2.1.1" evidence="5"/>
<evidence type="ECO:0000313" key="14">
    <source>
        <dbReference type="EMBL" id="GKU89797.1"/>
    </source>
</evidence>
<dbReference type="Pfam" id="PF00194">
    <property type="entry name" value="Carb_anhydrase"/>
    <property type="match status" value="1"/>
</dbReference>
<dbReference type="InterPro" id="IPR036398">
    <property type="entry name" value="CA_dom_sf"/>
</dbReference>
<evidence type="ECO:0000256" key="1">
    <source>
        <dbReference type="ARBA" id="ARBA00001947"/>
    </source>
</evidence>
<dbReference type="CDD" id="cd03124">
    <property type="entry name" value="alpha_CA_prokaryotic_like"/>
    <property type="match status" value="1"/>
</dbReference>
<evidence type="ECO:0000313" key="15">
    <source>
        <dbReference type="Proteomes" id="UP001054252"/>
    </source>
</evidence>
<dbReference type="GO" id="GO:0006730">
    <property type="term" value="P:one-carbon metabolic process"/>
    <property type="evidence" value="ECO:0007669"/>
    <property type="project" value="TreeGrafter"/>
</dbReference>
<dbReference type="GO" id="GO:0008270">
    <property type="term" value="F:zinc ion binding"/>
    <property type="evidence" value="ECO:0007669"/>
    <property type="project" value="InterPro"/>
</dbReference>
<dbReference type="Gene3D" id="3.10.200.10">
    <property type="entry name" value="Alpha carbonic anhydrase"/>
    <property type="match status" value="1"/>
</dbReference>
<comment type="similarity">
    <text evidence="4">Belongs to the alpha-class carbonic anhydrase family.</text>
</comment>
<evidence type="ECO:0000259" key="13">
    <source>
        <dbReference type="PROSITE" id="PS51144"/>
    </source>
</evidence>
<evidence type="ECO:0000256" key="11">
    <source>
        <dbReference type="ARBA" id="ARBA00048348"/>
    </source>
</evidence>
<evidence type="ECO:0000256" key="2">
    <source>
        <dbReference type="ARBA" id="ARBA00002904"/>
    </source>
</evidence>
<reference evidence="14 15" key="1">
    <citation type="journal article" date="2021" name="Commun. Biol.">
        <title>The genome of Shorea leprosula (Dipterocarpaceae) highlights the ecological relevance of drought in aseasonal tropical rainforests.</title>
        <authorList>
            <person name="Ng K.K.S."/>
            <person name="Kobayashi M.J."/>
            <person name="Fawcett J.A."/>
            <person name="Hatakeyama M."/>
            <person name="Paape T."/>
            <person name="Ng C.H."/>
            <person name="Ang C.C."/>
            <person name="Tnah L.H."/>
            <person name="Lee C.T."/>
            <person name="Nishiyama T."/>
            <person name="Sese J."/>
            <person name="O'Brien M.J."/>
            <person name="Copetti D."/>
            <person name="Mohd Noor M.I."/>
            <person name="Ong R.C."/>
            <person name="Putra M."/>
            <person name="Sireger I.Z."/>
            <person name="Indrioko S."/>
            <person name="Kosugi Y."/>
            <person name="Izuno A."/>
            <person name="Isagi Y."/>
            <person name="Lee S.L."/>
            <person name="Shimizu K.K."/>
        </authorList>
    </citation>
    <scope>NUCLEOTIDE SEQUENCE [LARGE SCALE GENOMIC DNA]</scope>
    <source>
        <strain evidence="14">214</strain>
    </source>
</reference>
<evidence type="ECO:0000256" key="9">
    <source>
        <dbReference type="ARBA" id="ARBA00023180"/>
    </source>
</evidence>
<feature type="domain" description="Alpha-carbonic anhydrase" evidence="13">
    <location>
        <begin position="45"/>
        <end position="276"/>
    </location>
</feature>
<evidence type="ECO:0000256" key="3">
    <source>
        <dbReference type="ARBA" id="ARBA00004470"/>
    </source>
</evidence>
<feature type="transmembrane region" description="Helical" evidence="12">
    <location>
        <begin position="12"/>
        <end position="30"/>
    </location>
</feature>
<protein>
    <recommendedName>
        <fullName evidence="5">carbonic anhydrase</fullName>
        <ecNumber evidence="5">4.2.1.1</ecNumber>
    </recommendedName>
</protein>
<comment type="caution">
    <text evidence="14">The sequence shown here is derived from an EMBL/GenBank/DDBJ whole genome shotgun (WGS) entry which is preliminary data.</text>
</comment>
<evidence type="ECO:0000256" key="12">
    <source>
        <dbReference type="SAM" id="Phobius"/>
    </source>
</evidence>
<comment type="subcellular location">
    <subcellularLocation>
        <location evidence="3">Plastid</location>
        <location evidence="3">Chloroplast stroma</location>
    </subcellularLocation>
</comment>